<dbReference type="PANTHER" id="PTHR43735">
    <property type="entry name" value="APOPTOSIS-INDUCING FACTOR 1"/>
    <property type="match status" value="1"/>
</dbReference>
<dbReference type="OrthoDB" id="202203at2759"/>
<dbReference type="InterPro" id="IPR023753">
    <property type="entry name" value="FAD/NAD-binding_dom"/>
</dbReference>
<feature type="domain" description="FAD/NAD(P)-binding" evidence="6">
    <location>
        <begin position="4"/>
        <end position="308"/>
    </location>
</feature>
<reference evidence="8" key="1">
    <citation type="journal article" date="2015" name="Genome Announc.">
        <title>Draft genome sequence of the cellulolytic fungus Chaetomium globosum.</title>
        <authorList>
            <person name="Cuomo C.A."/>
            <person name="Untereiner W.A."/>
            <person name="Ma L.-J."/>
            <person name="Grabherr M."/>
            <person name="Birren B.W."/>
        </authorList>
    </citation>
    <scope>NUCLEOTIDE SEQUENCE [LARGE SCALE GENOMIC DNA]</scope>
    <source>
        <strain evidence="8">ATCC 6205 / CBS 148.51 / DSM 1962 / NBRC 6347 / NRRL 1970</strain>
    </source>
</reference>
<accession>Q2GW40</accession>
<evidence type="ECO:0000259" key="6">
    <source>
        <dbReference type="Pfam" id="PF07992"/>
    </source>
</evidence>
<evidence type="ECO:0000256" key="3">
    <source>
        <dbReference type="ARBA" id="ARBA00022827"/>
    </source>
</evidence>
<feature type="region of interest" description="Disordered" evidence="5">
    <location>
        <begin position="226"/>
        <end position="257"/>
    </location>
</feature>
<organism evidence="7 8">
    <name type="scientific">Chaetomium globosum (strain ATCC 6205 / CBS 148.51 / DSM 1962 / NBRC 6347 / NRRL 1970)</name>
    <name type="common">Soil fungus</name>
    <dbReference type="NCBI Taxonomy" id="306901"/>
    <lineage>
        <taxon>Eukaryota</taxon>
        <taxon>Fungi</taxon>
        <taxon>Dikarya</taxon>
        <taxon>Ascomycota</taxon>
        <taxon>Pezizomycotina</taxon>
        <taxon>Sordariomycetes</taxon>
        <taxon>Sordariomycetidae</taxon>
        <taxon>Sordariales</taxon>
        <taxon>Chaetomiaceae</taxon>
        <taxon>Chaetomium</taxon>
    </lineage>
</organism>
<dbReference type="GeneID" id="4393789"/>
<dbReference type="OMA" id="APNTHFF"/>
<dbReference type="SUPFAM" id="SSF51905">
    <property type="entry name" value="FAD/NAD(P)-binding domain"/>
    <property type="match status" value="1"/>
</dbReference>
<evidence type="ECO:0000313" key="8">
    <source>
        <dbReference type="Proteomes" id="UP000001056"/>
    </source>
</evidence>
<dbReference type="HOGENOM" id="CLU_019845_6_2_1"/>
<dbReference type="InParanoid" id="Q2GW40"/>
<dbReference type="AlphaFoldDB" id="Q2GW40"/>
<name>Q2GW40_CHAGB</name>
<dbReference type="GO" id="GO:0004174">
    <property type="term" value="F:electron-transferring-flavoprotein dehydrogenase activity"/>
    <property type="evidence" value="ECO:0007669"/>
    <property type="project" value="TreeGrafter"/>
</dbReference>
<dbReference type="Pfam" id="PF07992">
    <property type="entry name" value="Pyr_redox_2"/>
    <property type="match status" value="1"/>
</dbReference>
<proteinExistence type="inferred from homology"/>
<comment type="similarity">
    <text evidence="1">Belongs to the FAD-dependent oxidoreductase family.</text>
</comment>
<dbReference type="GO" id="GO:0005737">
    <property type="term" value="C:cytoplasm"/>
    <property type="evidence" value="ECO:0007669"/>
    <property type="project" value="TreeGrafter"/>
</dbReference>
<sequence length="409" mass="44371">MTRTVVILGASYTGIPIAHYLLKHTATKTKDLKVILVAPNTHMYWNVASVRGILPDMMGDDKLFYPIAPSFAKYPSNQYELVRGVAERVDPDRNTVEVRGNDGSARTIQYDELGNRVIATGSSSKNGMPFKNLSTTEATKEALHSWAQRIASAKSIVVAGAGATGIEIAGELGQEYAVTGKKQITLISDQDLPLTSKFRRDVRETAKKELERLKVKVITNAKVTSPTTTTTTATPTPNTTITLTQTTPSPKSPSPPTTLQADLIIPTYGLTPNTSFLPTSLLDARGYVRQTTRLRAEGHDNIFVVGDAGNLQDPQGVHADAQTVHVVRLLEARVLGGRGRGGGVEKEEEYTPVGKITFAATLGRNRGTGQVGNWRVWSLLVWFLKGRYLGTNVAAEFVRGEKTLGGKAW</sequence>
<dbReference type="STRING" id="306901.Q2GW40"/>
<dbReference type="Proteomes" id="UP000001056">
    <property type="component" value="Unassembled WGS sequence"/>
</dbReference>
<dbReference type="eggNOG" id="KOG1336">
    <property type="taxonomic scope" value="Eukaryota"/>
</dbReference>
<protein>
    <recommendedName>
        <fullName evidence="6">FAD/NAD(P)-binding domain-containing protein</fullName>
    </recommendedName>
</protein>
<keyword evidence="3" id="KW-0274">FAD</keyword>
<evidence type="ECO:0000256" key="4">
    <source>
        <dbReference type="ARBA" id="ARBA00023002"/>
    </source>
</evidence>
<gene>
    <name evidence="7" type="ORF">CHGG_07814</name>
</gene>
<evidence type="ECO:0000313" key="7">
    <source>
        <dbReference type="EMBL" id="EAQ86561.1"/>
    </source>
</evidence>
<feature type="compositionally biased region" description="Low complexity" evidence="5">
    <location>
        <begin position="226"/>
        <end position="249"/>
    </location>
</feature>
<dbReference type="VEuPathDB" id="FungiDB:CHGG_07814"/>
<dbReference type="GO" id="GO:0050660">
    <property type="term" value="F:flavin adenine dinucleotide binding"/>
    <property type="evidence" value="ECO:0007669"/>
    <property type="project" value="TreeGrafter"/>
</dbReference>
<dbReference type="Gene3D" id="3.50.50.100">
    <property type="match status" value="1"/>
</dbReference>
<keyword evidence="2" id="KW-0285">Flavoprotein</keyword>
<keyword evidence="8" id="KW-1185">Reference proteome</keyword>
<evidence type="ECO:0000256" key="5">
    <source>
        <dbReference type="SAM" id="MobiDB-lite"/>
    </source>
</evidence>
<dbReference type="InterPro" id="IPR036188">
    <property type="entry name" value="FAD/NAD-bd_sf"/>
</dbReference>
<keyword evidence="4" id="KW-0560">Oxidoreductase</keyword>
<evidence type="ECO:0000256" key="1">
    <source>
        <dbReference type="ARBA" id="ARBA00006442"/>
    </source>
</evidence>
<dbReference type="FunCoup" id="Q2GW40">
    <property type="interactions" value="339"/>
</dbReference>
<dbReference type="EMBL" id="CH408033">
    <property type="protein sequence ID" value="EAQ86561.1"/>
    <property type="molecule type" value="Genomic_DNA"/>
</dbReference>
<dbReference type="RefSeq" id="XP_001225470.1">
    <property type="nucleotide sequence ID" value="XM_001225469.1"/>
</dbReference>
<evidence type="ECO:0000256" key="2">
    <source>
        <dbReference type="ARBA" id="ARBA00022630"/>
    </source>
</evidence>
<dbReference type="PANTHER" id="PTHR43735:SF3">
    <property type="entry name" value="FERROPTOSIS SUPPRESSOR PROTEIN 1"/>
    <property type="match status" value="1"/>
</dbReference>
<dbReference type="PRINTS" id="PR00368">
    <property type="entry name" value="FADPNR"/>
</dbReference>